<organism evidence="2">
    <name type="scientific">Strongyloides stercoralis</name>
    <name type="common">Threadworm</name>
    <dbReference type="NCBI Taxonomy" id="6248"/>
    <lineage>
        <taxon>Eukaryota</taxon>
        <taxon>Metazoa</taxon>
        <taxon>Ecdysozoa</taxon>
        <taxon>Nematoda</taxon>
        <taxon>Chromadorea</taxon>
        <taxon>Rhabditida</taxon>
        <taxon>Tylenchina</taxon>
        <taxon>Panagrolaimomorpha</taxon>
        <taxon>Strongyloidoidea</taxon>
        <taxon>Strongyloididae</taxon>
        <taxon>Strongyloides</taxon>
    </lineage>
</organism>
<dbReference type="SMART" id="SM00442">
    <property type="entry name" value="FGF"/>
    <property type="match status" value="1"/>
</dbReference>
<proteinExistence type="inferred from homology"/>
<reference evidence="2" key="1">
    <citation type="submission" date="2015-08" db="UniProtKB">
        <authorList>
            <consortium name="WormBaseParasite"/>
        </authorList>
    </citation>
    <scope>IDENTIFICATION</scope>
</reference>
<dbReference type="WBParaSite" id="SSTP_0000706500.1">
    <property type="protein sequence ID" value="SSTP_0000706500.1"/>
    <property type="gene ID" value="SSTP_0000706500"/>
</dbReference>
<dbReference type="STRING" id="6248.A0A0K0EC57"/>
<dbReference type="InterPro" id="IPR008996">
    <property type="entry name" value="IL1/FGF"/>
</dbReference>
<dbReference type="SUPFAM" id="SSF50353">
    <property type="entry name" value="Cytokine"/>
    <property type="match status" value="1"/>
</dbReference>
<dbReference type="Gene3D" id="2.80.10.50">
    <property type="match status" value="1"/>
</dbReference>
<evidence type="ECO:0000256" key="1">
    <source>
        <dbReference type="ARBA" id="ARBA00007936"/>
    </source>
</evidence>
<sequence>MDSCNKRKTFFSCHIMTSTTTTTISVIDSSNVIDGIFPSTSLTYNFVPPTLEDNHKERIEKCKEVLNRYGNTWDKNNGKIHNKFNDRRYIHIDPSAPHRQGAIWCRSGQWLEIVDKEFNDRGKRFTHNENMLDSVRGTRNETSIFTILEFISIAFGLISIRGLEANKFLCMNKEGIVYATKPKYFNYECVFREEMMENYYNLYSSCSYGSEKKFWYLAIRKNGKVKKGRTTRRNRKSSHFMVIHFDRGRNKHFRGGKNPLLRSSRTWLFPVTRSDKEPMTVASGIRTPFYRNSPKGPMKEWKNNQEGSMFILSELIANSIYNNDKNKTKDITKNIDKTIINNVEKKHYFDKKRNRFMERNKQYTEVLFKDRKGIIVTNDRPSDLMEDEKSARELDKEYFRKLRINELKNKYSITNINKNEMRDKIVNVRRLQIKKMPSKNNTNIKAFINNGFGGEW</sequence>
<dbReference type="InterPro" id="IPR056378">
    <property type="entry name" value="Let-756-like_FGF"/>
</dbReference>
<comment type="similarity">
    <text evidence="1">Belongs to the heparin-binding growth factors family.</text>
</comment>
<dbReference type="PANTHER" id="PTHR11486">
    <property type="entry name" value="FIBROBLAST GROWTH FACTOR"/>
    <property type="match status" value="1"/>
</dbReference>
<protein>
    <submittedName>
        <fullName evidence="2">Fibroblast growth factor</fullName>
    </submittedName>
</protein>
<name>A0A0K0EC57_STRER</name>
<accession>A0A0K0EC57</accession>
<dbReference type="PRINTS" id="PR00262">
    <property type="entry name" value="IL1HBGF"/>
</dbReference>
<dbReference type="GO" id="GO:0008083">
    <property type="term" value="F:growth factor activity"/>
    <property type="evidence" value="ECO:0007669"/>
    <property type="project" value="InterPro"/>
</dbReference>
<dbReference type="AlphaFoldDB" id="A0A0K0EC57"/>
<dbReference type="Pfam" id="PF00167">
    <property type="entry name" value="FGF"/>
    <property type="match status" value="1"/>
</dbReference>
<evidence type="ECO:0000313" key="2">
    <source>
        <dbReference type="WBParaSite" id="SSTP_0000706500.1"/>
    </source>
</evidence>
<dbReference type="InterPro" id="IPR002209">
    <property type="entry name" value="Fibroblast_GF_fam"/>
</dbReference>
<dbReference type="CDD" id="cd00058">
    <property type="entry name" value="beta-trefoil_FGF"/>
    <property type="match status" value="1"/>
</dbReference>